<sequence>MLRAVATGATSRVAAAAAARGVRRVTDRVSGHAGLKLDPHPHETLRGLYAETTAALQAIPPTAAYRVNVEKVTAHRLGVVNATPDVRALEAKLGLGAVEEVIAAAQAELKLIPAMAEWAPWELPAGHAKVDVTLVE</sequence>
<name>A0ACC3BWH4_PYRYE</name>
<protein>
    <submittedName>
        <fullName evidence="1">Uncharacterized protein</fullName>
    </submittedName>
</protein>
<evidence type="ECO:0000313" key="1">
    <source>
        <dbReference type="EMBL" id="KAK1862059.1"/>
    </source>
</evidence>
<dbReference type="EMBL" id="CM020618">
    <property type="protein sequence ID" value="KAK1862059.1"/>
    <property type="molecule type" value="Genomic_DNA"/>
</dbReference>
<evidence type="ECO:0000313" key="2">
    <source>
        <dbReference type="Proteomes" id="UP000798662"/>
    </source>
</evidence>
<comment type="caution">
    <text evidence="1">The sequence shown here is derived from an EMBL/GenBank/DDBJ whole genome shotgun (WGS) entry which is preliminary data.</text>
</comment>
<gene>
    <name evidence="1" type="ORF">I4F81_004635</name>
</gene>
<dbReference type="Proteomes" id="UP000798662">
    <property type="component" value="Chromosome 1"/>
</dbReference>
<accession>A0ACC3BWH4</accession>
<proteinExistence type="predicted"/>
<organism evidence="1 2">
    <name type="scientific">Pyropia yezoensis</name>
    <name type="common">Susabi-nori</name>
    <name type="synonym">Porphyra yezoensis</name>
    <dbReference type="NCBI Taxonomy" id="2788"/>
    <lineage>
        <taxon>Eukaryota</taxon>
        <taxon>Rhodophyta</taxon>
        <taxon>Bangiophyceae</taxon>
        <taxon>Bangiales</taxon>
        <taxon>Bangiaceae</taxon>
        <taxon>Pyropia</taxon>
    </lineage>
</organism>
<keyword evidence="2" id="KW-1185">Reference proteome</keyword>
<reference evidence="1" key="1">
    <citation type="submission" date="2019-11" db="EMBL/GenBank/DDBJ databases">
        <title>Nori genome reveals adaptations in red seaweeds to the harsh intertidal environment.</title>
        <authorList>
            <person name="Wang D."/>
            <person name="Mao Y."/>
        </authorList>
    </citation>
    <scope>NUCLEOTIDE SEQUENCE</scope>
    <source>
        <tissue evidence="1">Gametophyte</tissue>
    </source>
</reference>